<sequence length="223" mass="24654">MLQTELDFISKYYQSYLAGMGTTLLLSLIGIVGGTLLGLFITGLKLSKKKVFRTFGNVYVEIIRGTPLMVQLLLIYFGLKAYLQDTNAFLTNSIFLCSLAIIVNEAAYNAELIRGGILSVPRGQTEAARCLGLTQKQTMRYIVLPQAVKTILPSLGNEFVALIKETAIVVMVGIPDIIYKANAIKAATYQPIRPMIYAAVCYFVLTFTLSKVMKRVERSMAND</sequence>
<dbReference type="InterPro" id="IPR010065">
    <property type="entry name" value="AA_ABC_transptr_permease_3TM"/>
</dbReference>
<feature type="domain" description="ABC transmembrane type-1" evidence="10">
    <location>
        <begin position="20"/>
        <end position="213"/>
    </location>
</feature>
<feature type="transmembrane region" description="Helical" evidence="9">
    <location>
        <begin position="16"/>
        <end position="41"/>
    </location>
</feature>
<dbReference type="Proteomes" id="UP001210339">
    <property type="component" value="Chromosome"/>
</dbReference>
<dbReference type="RefSeq" id="WP_271191626.1">
    <property type="nucleotide sequence ID" value="NZ_CP115667.1"/>
</dbReference>
<evidence type="ECO:0000256" key="4">
    <source>
        <dbReference type="ARBA" id="ARBA00022475"/>
    </source>
</evidence>
<dbReference type="CDD" id="cd06261">
    <property type="entry name" value="TM_PBP2"/>
    <property type="match status" value="1"/>
</dbReference>
<comment type="subcellular location">
    <subcellularLocation>
        <location evidence="1 9">Cell membrane</location>
        <topology evidence="1 9">Multi-pass membrane protein</topology>
    </subcellularLocation>
</comment>
<organism evidence="11 12">
    <name type="scientific">Peptoniphilus equinus</name>
    <dbReference type="NCBI Taxonomy" id="3016343"/>
    <lineage>
        <taxon>Bacteria</taxon>
        <taxon>Bacillati</taxon>
        <taxon>Bacillota</taxon>
        <taxon>Tissierellia</taxon>
        <taxon>Tissierellales</taxon>
        <taxon>Peptoniphilaceae</taxon>
        <taxon>Peptoniphilus</taxon>
    </lineage>
</organism>
<evidence type="ECO:0000256" key="3">
    <source>
        <dbReference type="ARBA" id="ARBA00022448"/>
    </source>
</evidence>
<feature type="transmembrane region" description="Helical" evidence="9">
    <location>
        <begin position="195"/>
        <end position="213"/>
    </location>
</feature>
<dbReference type="NCBIfam" id="TIGR01726">
    <property type="entry name" value="HEQRo_perm_3TM"/>
    <property type="match status" value="1"/>
</dbReference>
<keyword evidence="4" id="KW-1003">Cell membrane</keyword>
<reference evidence="11 12" key="1">
    <citation type="submission" date="2023-01" db="EMBL/GenBank/DDBJ databases">
        <authorList>
            <person name="Lee S.H."/>
            <person name="Jung H.S."/>
            <person name="Yun J.U."/>
        </authorList>
    </citation>
    <scope>NUCLEOTIDE SEQUENCE [LARGE SCALE GENOMIC DNA]</scope>
    <source>
        <strain evidence="11 12">CBA3646</strain>
    </source>
</reference>
<protein>
    <submittedName>
        <fullName evidence="11">Amino acid ABC transporter permease</fullName>
    </submittedName>
</protein>
<keyword evidence="5 9" id="KW-0812">Transmembrane</keyword>
<comment type="similarity">
    <text evidence="2">Belongs to the binding-protein-dependent transport system permease family. HisMQ subfamily.</text>
</comment>
<evidence type="ECO:0000259" key="10">
    <source>
        <dbReference type="PROSITE" id="PS50928"/>
    </source>
</evidence>
<evidence type="ECO:0000256" key="6">
    <source>
        <dbReference type="ARBA" id="ARBA00022970"/>
    </source>
</evidence>
<keyword evidence="7 9" id="KW-1133">Transmembrane helix</keyword>
<gene>
    <name evidence="11" type="ORF">O6R05_00600</name>
</gene>
<dbReference type="PANTHER" id="PTHR30614:SF20">
    <property type="entry name" value="GLUTAMINE TRANSPORT SYSTEM PERMEASE PROTEIN GLNP"/>
    <property type="match status" value="1"/>
</dbReference>
<name>A0ABY7QVK8_9FIRM</name>
<dbReference type="InterPro" id="IPR035906">
    <property type="entry name" value="MetI-like_sf"/>
</dbReference>
<dbReference type="PANTHER" id="PTHR30614">
    <property type="entry name" value="MEMBRANE COMPONENT OF AMINO ACID ABC TRANSPORTER"/>
    <property type="match status" value="1"/>
</dbReference>
<dbReference type="PROSITE" id="PS50928">
    <property type="entry name" value="ABC_TM1"/>
    <property type="match status" value="1"/>
</dbReference>
<keyword evidence="3 9" id="KW-0813">Transport</keyword>
<evidence type="ECO:0000256" key="7">
    <source>
        <dbReference type="ARBA" id="ARBA00022989"/>
    </source>
</evidence>
<accession>A0ABY7QVK8</accession>
<evidence type="ECO:0000256" key="8">
    <source>
        <dbReference type="ARBA" id="ARBA00023136"/>
    </source>
</evidence>
<dbReference type="InterPro" id="IPR043429">
    <property type="entry name" value="ArtM/GltK/GlnP/TcyL/YhdX-like"/>
</dbReference>
<evidence type="ECO:0000256" key="9">
    <source>
        <dbReference type="RuleBase" id="RU363032"/>
    </source>
</evidence>
<dbReference type="SUPFAM" id="SSF161098">
    <property type="entry name" value="MetI-like"/>
    <property type="match status" value="1"/>
</dbReference>
<evidence type="ECO:0000313" key="12">
    <source>
        <dbReference type="Proteomes" id="UP001210339"/>
    </source>
</evidence>
<evidence type="ECO:0000256" key="2">
    <source>
        <dbReference type="ARBA" id="ARBA00010072"/>
    </source>
</evidence>
<dbReference type="InterPro" id="IPR000515">
    <property type="entry name" value="MetI-like"/>
</dbReference>
<feature type="transmembrane region" description="Helical" evidence="9">
    <location>
        <begin position="62"/>
        <end position="83"/>
    </location>
</feature>
<proteinExistence type="inferred from homology"/>
<dbReference type="Pfam" id="PF00528">
    <property type="entry name" value="BPD_transp_1"/>
    <property type="match status" value="1"/>
</dbReference>
<keyword evidence="8 9" id="KW-0472">Membrane</keyword>
<evidence type="ECO:0000256" key="5">
    <source>
        <dbReference type="ARBA" id="ARBA00022692"/>
    </source>
</evidence>
<evidence type="ECO:0000313" key="11">
    <source>
        <dbReference type="EMBL" id="WBW50095.1"/>
    </source>
</evidence>
<dbReference type="EMBL" id="CP115667">
    <property type="protein sequence ID" value="WBW50095.1"/>
    <property type="molecule type" value="Genomic_DNA"/>
</dbReference>
<dbReference type="Gene3D" id="1.10.3720.10">
    <property type="entry name" value="MetI-like"/>
    <property type="match status" value="1"/>
</dbReference>
<evidence type="ECO:0000256" key="1">
    <source>
        <dbReference type="ARBA" id="ARBA00004651"/>
    </source>
</evidence>
<keyword evidence="6" id="KW-0029">Amino-acid transport</keyword>
<keyword evidence="12" id="KW-1185">Reference proteome</keyword>